<dbReference type="CDD" id="cd09913">
    <property type="entry name" value="EHD"/>
    <property type="match status" value="1"/>
</dbReference>
<keyword evidence="2" id="KW-0472">Membrane</keyword>
<dbReference type="InterPro" id="IPR030381">
    <property type="entry name" value="G_DYNAMIN_dom"/>
</dbReference>
<evidence type="ECO:0000256" key="2">
    <source>
        <dbReference type="ARBA" id="ARBA00023136"/>
    </source>
</evidence>
<protein>
    <submittedName>
        <fullName evidence="5">Sarcalumenin</fullName>
    </submittedName>
</protein>
<feature type="chain" id="PRO_5036490604" evidence="3">
    <location>
        <begin position="27"/>
        <end position="480"/>
    </location>
</feature>
<proteinExistence type="predicted"/>
<feature type="domain" description="Dynamin-type G" evidence="4">
    <location>
        <begin position="107"/>
        <end position="348"/>
    </location>
</feature>
<comment type="caution">
    <text evidence="5">The sequence shown here is derived from an EMBL/GenBank/DDBJ whole genome shotgun (WGS) entry which is preliminary data.</text>
</comment>
<reference evidence="5" key="1">
    <citation type="submission" date="2020-07" db="EMBL/GenBank/DDBJ databases">
        <title>Multicomponent nature underlies the extraordinary mechanical properties of spider dragline silk.</title>
        <authorList>
            <person name="Kono N."/>
            <person name="Nakamura H."/>
            <person name="Mori M."/>
            <person name="Yoshida Y."/>
            <person name="Ohtoshi R."/>
            <person name="Malay A.D."/>
            <person name="Moran D.A.P."/>
            <person name="Tomita M."/>
            <person name="Numata K."/>
            <person name="Arakawa K."/>
        </authorList>
    </citation>
    <scope>NUCLEOTIDE SEQUENCE</scope>
</reference>
<evidence type="ECO:0000259" key="4">
    <source>
        <dbReference type="PROSITE" id="PS51718"/>
    </source>
</evidence>
<evidence type="ECO:0000313" key="5">
    <source>
        <dbReference type="EMBL" id="GFQ94998.1"/>
    </source>
</evidence>
<feature type="signal peptide" evidence="3">
    <location>
        <begin position="1"/>
        <end position="26"/>
    </location>
</feature>
<dbReference type="Pfam" id="PF16880">
    <property type="entry name" value="EHD_N"/>
    <property type="match status" value="1"/>
</dbReference>
<keyword evidence="6" id="KW-1185">Reference proteome</keyword>
<dbReference type="InterPro" id="IPR027417">
    <property type="entry name" value="P-loop_NTPase"/>
</dbReference>
<dbReference type="EMBL" id="BMAO01004487">
    <property type="protein sequence ID" value="GFQ94998.1"/>
    <property type="molecule type" value="Genomic_DNA"/>
</dbReference>
<dbReference type="Gene3D" id="3.40.50.300">
    <property type="entry name" value="P-loop containing nucleotide triphosphate hydrolases"/>
    <property type="match status" value="1"/>
</dbReference>
<dbReference type="InterPro" id="IPR031692">
    <property type="entry name" value="EHD_N"/>
</dbReference>
<accession>A0A8X6L5X3</accession>
<dbReference type="Proteomes" id="UP000887116">
    <property type="component" value="Unassembled WGS sequence"/>
</dbReference>
<dbReference type="InterPro" id="IPR045063">
    <property type="entry name" value="Dynamin_N"/>
</dbReference>
<dbReference type="InterPro" id="IPR051943">
    <property type="entry name" value="TRAFAC_Dynamin-like_GTPase"/>
</dbReference>
<dbReference type="Gene3D" id="1.10.268.20">
    <property type="match status" value="1"/>
</dbReference>
<dbReference type="PANTHER" id="PTHR43681:SF1">
    <property type="entry name" value="SARCALUMENIN"/>
    <property type="match status" value="1"/>
</dbReference>
<sequence length="480" mass="54788">MHSTYLKKMFPLIILITLGYSAGIYAQGTSAYVKSKTGSKVENASSRSRDHFEHILKLDNITDLYGRDLTKVTLDKLLNLYLKSIKPLEDAYKYNDMKHHIMNEGEIFSLPIVTLLGPWSTGKSTLINYILGTENTSFSLHAGAQPTTSDFTILAYNGEPKIVDGNVLVMEKRYSSLEKYGKVLLERLKSFHIPNDILKLINFVDTPGVIENRKQQERGFPFDEICQWFIDQSDLIILVFDPAKLDVGTELEKIFKHLKGYEAKVRIVLNKADSVSSQELLRVYGSLFWSLSPLINVTEPPQVYVSSFWSKPFNSVSKEYQDMFLKDEKSLLQDIFEVMSNRLQNKAAFLRRHAVLVRNHALIVDSYINALAQHRSFFQSGKDIADLICDMPHKYKIYQKVLAHKDISEKDLLSASDYQEFFSLHSMESFISLSKQCGFISLCLLDAIEKVIYEDIPDLLSEVDSIKSHVCSQKQTCRGV</sequence>
<dbReference type="AlphaFoldDB" id="A0A8X6L5X3"/>
<dbReference type="PANTHER" id="PTHR43681">
    <property type="entry name" value="TRANSMEMBRANE GTPASE FZO"/>
    <property type="match status" value="1"/>
</dbReference>
<dbReference type="OrthoDB" id="422720at2759"/>
<keyword evidence="3" id="KW-0732">Signal</keyword>
<name>A0A8X6L5X3_TRICU</name>
<dbReference type="GO" id="GO:0005525">
    <property type="term" value="F:GTP binding"/>
    <property type="evidence" value="ECO:0007669"/>
    <property type="project" value="InterPro"/>
</dbReference>
<gene>
    <name evidence="5" type="primary">SRL</name>
    <name evidence="5" type="ORF">TNCT_654151</name>
</gene>
<organism evidence="5 6">
    <name type="scientific">Trichonephila clavata</name>
    <name type="common">Joro spider</name>
    <name type="synonym">Nephila clavata</name>
    <dbReference type="NCBI Taxonomy" id="2740835"/>
    <lineage>
        <taxon>Eukaryota</taxon>
        <taxon>Metazoa</taxon>
        <taxon>Ecdysozoa</taxon>
        <taxon>Arthropoda</taxon>
        <taxon>Chelicerata</taxon>
        <taxon>Arachnida</taxon>
        <taxon>Araneae</taxon>
        <taxon>Araneomorphae</taxon>
        <taxon>Entelegynae</taxon>
        <taxon>Araneoidea</taxon>
        <taxon>Nephilidae</taxon>
        <taxon>Trichonephila</taxon>
    </lineage>
</organism>
<dbReference type="Pfam" id="PF00350">
    <property type="entry name" value="Dynamin_N"/>
    <property type="match status" value="1"/>
</dbReference>
<dbReference type="SUPFAM" id="SSF52540">
    <property type="entry name" value="P-loop containing nucleoside triphosphate hydrolases"/>
    <property type="match status" value="1"/>
</dbReference>
<dbReference type="PROSITE" id="PS51718">
    <property type="entry name" value="G_DYNAMIN_2"/>
    <property type="match status" value="1"/>
</dbReference>
<dbReference type="GO" id="GO:0012505">
    <property type="term" value="C:endomembrane system"/>
    <property type="evidence" value="ECO:0007669"/>
    <property type="project" value="UniProtKB-SubCell"/>
</dbReference>
<evidence type="ECO:0000256" key="3">
    <source>
        <dbReference type="SAM" id="SignalP"/>
    </source>
</evidence>
<evidence type="ECO:0000313" key="6">
    <source>
        <dbReference type="Proteomes" id="UP000887116"/>
    </source>
</evidence>
<evidence type="ECO:0000256" key="1">
    <source>
        <dbReference type="ARBA" id="ARBA00004184"/>
    </source>
</evidence>
<comment type="subcellular location">
    <subcellularLocation>
        <location evidence="1">Endomembrane system</location>
        <topology evidence="1">Peripheral membrane protein</topology>
    </subcellularLocation>
</comment>